<protein>
    <submittedName>
        <fullName evidence="4">SDR family oxidoreductase</fullName>
    </submittedName>
</protein>
<evidence type="ECO:0000256" key="2">
    <source>
        <dbReference type="ARBA" id="ARBA00023002"/>
    </source>
</evidence>
<dbReference type="InterPro" id="IPR057326">
    <property type="entry name" value="KR_dom"/>
</dbReference>
<dbReference type="OrthoDB" id="9788235at2"/>
<dbReference type="PANTHER" id="PTHR43639">
    <property type="entry name" value="OXIDOREDUCTASE, SHORT-CHAIN DEHYDROGENASE/REDUCTASE FAMILY (AFU_ORTHOLOGUE AFUA_5G02870)"/>
    <property type="match status" value="1"/>
</dbReference>
<dbReference type="PRINTS" id="PR00081">
    <property type="entry name" value="GDHRDH"/>
</dbReference>
<comment type="caution">
    <text evidence="4">The sequence shown here is derived from an EMBL/GenBank/DDBJ whole genome shotgun (WGS) entry which is preliminary data.</text>
</comment>
<dbReference type="InterPro" id="IPR002347">
    <property type="entry name" value="SDR_fam"/>
</dbReference>
<dbReference type="NCBIfam" id="NF006384">
    <property type="entry name" value="PRK08628.1"/>
    <property type="match status" value="1"/>
</dbReference>
<dbReference type="InterPro" id="IPR036291">
    <property type="entry name" value="NAD(P)-bd_dom_sf"/>
</dbReference>
<dbReference type="GO" id="GO:0016491">
    <property type="term" value="F:oxidoreductase activity"/>
    <property type="evidence" value="ECO:0007669"/>
    <property type="project" value="UniProtKB-KW"/>
</dbReference>
<feature type="domain" description="Ketoreductase" evidence="3">
    <location>
        <begin position="8"/>
        <end position="194"/>
    </location>
</feature>
<comment type="similarity">
    <text evidence="1">Belongs to the short-chain dehydrogenases/reductases (SDR) family.</text>
</comment>
<dbReference type="EMBL" id="SDVB01000191">
    <property type="protein sequence ID" value="RYC15563.1"/>
    <property type="molecule type" value="Genomic_DNA"/>
</dbReference>
<evidence type="ECO:0000313" key="5">
    <source>
        <dbReference type="Proteomes" id="UP000291088"/>
    </source>
</evidence>
<dbReference type="Proteomes" id="UP000291088">
    <property type="component" value="Unassembled WGS sequence"/>
</dbReference>
<dbReference type="Pfam" id="PF13561">
    <property type="entry name" value="adh_short_C2"/>
    <property type="match status" value="1"/>
</dbReference>
<dbReference type="PRINTS" id="PR00080">
    <property type="entry name" value="SDRFAMILY"/>
</dbReference>
<evidence type="ECO:0000259" key="3">
    <source>
        <dbReference type="SMART" id="SM00822"/>
    </source>
</evidence>
<gene>
    <name evidence="4" type="ORF">EUU22_08010</name>
</gene>
<name>A0A4Q2TEB4_9HYPH</name>
<dbReference type="RefSeq" id="WP_129331507.1">
    <property type="nucleotide sequence ID" value="NZ_SDVB01000191.1"/>
</dbReference>
<evidence type="ECO:0000313" key="4">
    <source>
        <dbReference type="EMBL" id="RYC15563.1"/>
    </source>
</evidence>
<dbReference type="Gene3D" id="3.40.50.720">
    <property type="entry name" value="NAD(P)-binding Rossmann-like Domain"/>
    <property type="match status" value="1"/>
</dbReference>
<dbReference type="SUPFAM" id="SSF51735">
    <property type="entry name" value="NAD(P)-binding Rossmann-fold domains"/>
    <property type="match status" value="1"/>
</dbReference>
<keyword evidence="5" id="KW-1185">Reference proteome</keyword>
<keyword evidence="2" id="KW-0560">Oxidoreductase</keyword>
<dbReference type="FunFam" id="3.40.50.720:FF:000084">
    <property type="entry name" value="Short-chain dehydrogenase reductase"/>
    <property type="match status" value="1"/>
</dbReference>
<organism evidence="4 5">
    <name type="scientific">Ciceribacter ferrooxidans</name>
    <dbReference type="NCBI Taxonomy" id="2509717"/>
    <lineage>
        <taxon>Bacteria</taxon>
        <taxon>Pseudomonadati</taxon>
        <taxon>Pseudomonadota</taxon>
        <taxon>Alphaproteobacteria</taxon>
        <taxon>Hyphomicrobiales</taxon>
        <taxon>Rhizobiaceae</taxon>
        <taxon>Ciceribacter</taxon>
    </lineage>
</organism>
<evidence type="ECO:0000256" key="1">
    <source>
        <dbReference type="ARBA" id="ARBA00006484"/>
    </source>
</evidence>
<sequence>MNLGLEGKVIVVTGGAAGIGGAITEVLAEEGARPVIFARRPPDPQWFASLGGKATFVEVELSRDEECRKAVEETRKRFGTVYGLVNNAGINDGVGIEAGPEAFRASLEKNLIHYYTLVHLLADDFRESKGAIVNISSKTAVTGQGGTSAYVAAKAAQLGLTREWAAAFAGDGVRVNAVLPAEVMTPLYERWIATFDNPSEKLAEITSRIPLGQRMTEAREIAAMAVFALSQQALHLTGQWLFVDGGYTHLDRALAGVR</sequence>
<reference evidence="4 5" key="1">
    <citation type="submission" date="2019-01" db="EMBL/GenBank/DDBJ databases">
        <authorList>
            <person name="Deng T."/>
        </authorList>
    </citation>
    <scope>NUCLEOTIDE SEQUENCE [LARGE SCALE GENOMIC DNA]</scope>
    <source>
        <strain evidence="4 5">F8825</strain>
    </source>
</reference>
<dbReference type="SMART" id="SM00822">
    <property type="entry name" value="PKS_KR"/>
    <property type="match status" value="1"/>
</dbReference>
<accession>A0A4Q2TEB4</accession>
<dbReference type="AlphaFoldDB" id="A0A4Q2TEB4"/>
<dbReference type="PANTHER" id="PTHR43639:SF1">
    <property type="entry name" value="SHORT-CHAIN DEHYDROGENASE_REDUCTASE FAMILY PROTEIN"/>
    <property type="match status" value="1"/>
</dbReference>
<proteinExistence type="inferred from homology"/>
<dbReference type="CDD" id="cd05233">
    <property type="entry name" value="SDR_c"/>
    <property type="match status" value="1"/>
</dbReference>